<keyword evidence="6" id="KW-0238">DNA-binding</keyword>
<dbReference type="GO" id="GO:0003677">
    <property type="term" value="F:DNA binding"/>
    <property type="evidence" value="ECO:0007669"/>
    <property type="project" value="UniProtKB-KW"/>
</dbReference>
<evidence type="ECO:0000256" key="6">
    <source>
        <dbReference type="ARBA" id="ARBA00023125"/>
    </source>
</evidence>
<organism evidence="12 13">
    <name type="scientific">Arachidicoccus rhizosphaerae</name>
    <dbReference type="NCBI Taxonomy" id="551991"/>
    <lineage>
        <taxon>Bacteria</taxon>
        <taxon>Pseudomonadati</taxon>
        <taxon>Bacteroidota</taxon>
        <taxon>Chitinophagia</taxon>
        <taxon>Chitinophagales</taxon>
        <taxon>Chitinophagaceae</taxon>
        <taxon>Arachidicoccus</taxon>
    </lineage>
</organism>
<comment type="similarity">
    <text evidence="2">In the N-terminal section; belongs to the transposase 2 family.</text>
</comment>
<dbReference type="STRING" id="551991.SAMN05192529_10895"/>
<dbReference type="NCBIfam" id="NF040570">
    <property type="entry name" value="guided_TnpB"/>
    <property type="match status" value="1"/>
</dbReference>
<dbReference type="GO" id="GO:0006310">
    <property type="term" value="P:DNA recombination"/>
    <property type="evidence" value="ECO:0007669"/>
    <property type="project" value="UniProtKB-KW"/>
</dbReference>
<keyword evidence="5" id="KW-0862">Zinc</keyword>
<dbReference type="InterPro" id="IPR010095">
    <property type="entry name" value="Cas12f1-like_TNB"/>
</dbReference>
<evidence type="ECO:0000256" key="2">
    <source>
        <dbReference type="ARBA" id="ARBA00011044"/>
    </source>
</evidence>
<accession>A0A1H3YHY0</accession>
<sequence length="396" mass="45758">MTKPCLKAFKFRIYPNKVERTFFARQFGCNRFAFNYMLEHNNTLYKEEKKHLGYFEMTALLPALKKQEQTKWLAEVNAQSLQLAVKDLDTAFKRFFDKKSERPTFKTKHDRQCFKVAQDFKFENGKLWLPKLKTWIKVKVSREVIGKILYLHISKTVTGKYYVSFTVSGTNETFAPTGKSIGLDLGIKDAAILSDGTRYENIKTLSKFEKKLKYAQRQLSKKQKGSKAKERQRRKVAILHEKIKHLRHDHIEKLTTDIIKNNDKIFCEDLAVKNMVKNHKLAKSLSDVSLGSIGAKLEYKAEWHGRVFLKVGRFFPSSKTCSSCGWIKEDLTLKDRAWTCQLCDSHHDRDINAAKNILAEGLKKLKDLSVCGAHSDNKQKQGETPSLEEPMTPEKP</sequence>
<feature type="domain" description="Cas12f1-like TNB" evidence="10">
    <location>
        <begin position="295"/>
        <end position="357"/>
    </location>
</feature>
<dbReference type="OrthoDB" id="1551477at2"/>
<dbReference type="NCBIfam" id="TIGR01766">
    <property type="entry name" value="IS200/IS605 family accessory protein TnpB-like domain"/>
    <property type="match status" value="1"/>
</dbReference>
<dbReference type="GO" id="GO:0032196">
    <property type="term" value="P:transposition"/>
    <property type="evidence" value="ECO:0007669"/>
    <property type="project" value="UniProtKB-KW"/>
</dbReference>
<dbReference type="InterPro" id="IPR001959">
    <property type="entry name" value="Transposase"/>
</dbReference>
<evidence type="ECO:0000256" key="3">
    <source>
        <dbReference type="ARBA" id="ARBA00022578"/>
    </source>
</evidence>
<keyword evidence="7" id="KW-0233">DNA recombination</keyword>
<feature type="region of interest" description="Disordered" evidence="8">
    <location>
        <begin position="374"/>
        <end position="396"/>
    </location>
</feature>
<reference evidence="12 13" key="1">
    <citation type="submission" date="2016-10" db="EMBL/GenBank/DDBJ databases">
        <authorList>
            <person name="de Groot N.N."/>
        </authorList>
    </citation>
    <scope>NUCLEOTIDE SEQUENCE [LARGE SCALE GENOMIC DNA]</scope>
    <source>
        <strain evidence="12 13">Vu-144</strain>
    </source>
</reference>
<comment type="similarity">
    <text evidence="1">In the C-terminal section; belongs to the transposase 35 family.</text>
</comment>
<feature type="domain" description="Probable transposase IS891/IS1136/IS1341" evidence="9">
    <location>
        <begin position="172"/>
        <end position="278"/>
    </location>
</feature>
<dbReference type="EMBL" id="FNQY01000008">
    <property type="protein sequence ID" value="SEA11165.1"/>
    <property type="molecule type" value="Genomic_DNA"/>
</dbReference>
<dbReference type="Proteomes" id="UP000199041">
    <property type="component" value="Unassembled WGS sequence"/>
</dbReference>
<keyword evidence="3" id="KW-0815">Transposition</keyword>
<evidence type="ECO:0000256" key="5">
    <source>
        <dbReference type="ARBA" id="ARBA00022833"/>
    </source>
</evidence>
<dbReference type="Pfam" id="PF12323">
    <property type="entry name" value="HTH_OrfB_IS605"/>
    <property type="match status" value="1"/>
</dbReference>
<protein>
    <submittedName>
        <fullName evidence="12">Putative transposase</fullName>
    </submittedName>
</protein>
<dbReference type="RefSeq" id="WP_091396663.1">
    <property type="nucleotide sequence ID" value="NZ_FNQY01000008.1"/>
</dbReference>
<evidence type="ECO:0000259" key="9">
    <source>
        <dbReference type="Pfam" id="PF01385"/>
    </source>
</evidence>
<evidence type="ECO:0000313" key="12">
    <source>
        <dbReference type="EMBL" id="SEA11165.1"/>
    </source>
</evidence>
<dbReference type="GO" id="GO:0046872">
    <property type="term" value="F:metal ion binding"/>
    <property type="evidence" value="ECO:0007669"/>
    <property type="project" value="UniProtKB-KW"/>
</dbReference>
<dbReference type="InterPro" id="IPR021027">
    <property type="entry name" value="Transposase_put_HTH"/>
</dbReference>
<dbReference type="PANTHER" id="PTHR30405">
    <property type="entry name" value="TRANSPOSASE"/>
    <property type="match status" value="1"/>
</dbReference>
<dbReference type="InterPro" id="IPR051399">
    <property type="entry name" value="RNA-guided_DNA_endo/Transpos"/>
</dbReference>
<evidence type="ECO:0000256" key="4">
    <source>
        <dbReference type="ARBA" id="ARBA00022723"/>
    </source>
</evidence>
<keyword evidence="4" id="KW-0479">Metal-binding</keyword>
<evidence type="ECO:0000313" key="13">
    <source>
        <dbReference type="Proteomes" id="UP000199041"/>
    </source>
</evidence>
<dbReference type="Pfam" id="PF01385">
    <property type="entry name" value="OrfB_IS605"/>
    <property type="match status" value="1"/>
</dbReference>
<evidence type="ECO:0000259" key="10">
    <source>
        <dbReference type="Pfam" id="PF07282"/>
    </source>
</evidence>
<evidence type="ECO:0000256" key="8">
    <source>
        <dbReference type="SAM" id="MobiDB-lite"/>
    </source>
</evidence>
<name>A0A1H3YHY0_9BACT</name>
<proteinExistence type="inferred from homology"/>
<dbReference type="PANTHER" id="PTHR30405:SF11">
    <property type="entry name" value="RNA-GUIDED DNA ENDONUCLEASE RV2885C-RELATED"/>
    <property type="match status" value="1"/>
</dbReference>
<evidence type="ECO:0000259" key="11">
    <source>
        <dbReference type="Pfam" id="PF12323"/>
    </source>
</evidence>
<feature type="domain" description="Transposase putative helix-turn-helix" evidence="11">
    <location>
        <begin position="5"/>
        <end position="50"/>
    </location>
</feature>
<gene>
    <name evidence="12" type="ORF">SAMN05192529_10895</name>
</gene>
<evidence type="ECO:0000256" key="7">
    <source>
        <dbReference type="ARBA" id="ARBA00023172"/>
    </source>
</evidence>
<keyword evidence="13" id="KW-1185">Reference proteome</keyword>
<dbReference type="Pfam" id="PF07282">
    <property type="entry name" value="Cas12f1-like_TNB"/>
    <property type="match status" value="1"/>
</dbReference>
<evidence type="ECO:0000256" key="1">
    <source>
        <dbReference type="ARBA" id="ARBA00008761"/>
    </source>
</evidence>
<dbReference type="AlphaFoldDB" id="A0A1H3YHY0"/>